<feature type="domain" description="GH16" evidence="21">
    <location>
        <begin position="22"/>
        <end position="250"/>
    </location>
</feature>
<keyword evidence="14" id="KW-0961">Cell wall biogenesis/degradation</keyword>
<keyword evidence="5" id="KW-0328">Glycosyltransferase</keyword>
<dbReference type="InterPro" id="IPR013320">
    <property type="entry name" value="ConA-like_dom_sf"/>
</dbReference>
<name>A0A6G1LBF5_9PEZI</name>
<keyword evidence="9 16" id="KW-0472">Membrane</keyword>
<keyword evidence="11" id="KW-0325">Glycoprotein</keyword>
<dbReference type="InterPro" id="IPR050546">
    <property type="entry name" value="Glycosyl_Hydrlase_16"/>
</dbReference>
<dbReference type="GO" id="GO:0005975">
    <property type="term" value="P:carbohydrate metabolic process"/>
    <property type="evidence" value="ECO:0007669"/>
    <property type="project" value="InterPro"/>
</dbReference>
<evidence type="ECO:0000256" key="20">
    <source>
        <dbReference type="SAM" id="SignalP"/>
    </source>
</evidence>
<sequence length="398" mass="41017">MRFTRSAAAAAIAVLPAAYAQTSTSCNPTEKTCPDDTGLDTTYYSVDFTTGSSSLASWSAASATNITFGDKGAEFTISETGEAPTISSDFYFLFGRLSVTMQAAPGTGIVSSVVLESDDLDEIDWEWLGGDTTQVETNFFGKGNTSTYDRATYATVSTPQSTMHTYTVDWTSERIEWIVDGTTVRTLEATDSSTNGGNNYPQTPMQIKLGSWCGGCSGEAEGTIEWAGGETTFDDAPYVMYVEKLELTNYNPADKYKYGDETGDWESIELINSTSTATATGSAKITATPSTATTAPTSSLSVSAVKQTDAAVSTTTVASSESASASESSSSSSGTAGSSASSGASSSNGTTGYSGNSNPTATGSSTDSSSTYTGAATANHVAVRGSLLSVAAAALFIL</sequence>
<feature type="disulfide bond" evidence="18">
    <location>
        <begin position="26"/>
        <end position="33"/>
    </location>
</feature>
<evidence type="ECO:0000256" key="18">
    <source>
        <dbReference type="PIRSR" id="PIRSR037299-2"/>
    </source>
</evidence>
<accession>A0A6G1LBF5</accession>
<gene>
    <name evidence="22" type="ORF">EJ03DRAFT_327396</name>
</gene>
<comment type="similarity">
    <text evidence="15">Belongs to the glycosyl hydrolase 16 family. CRH1 subfamily.</text>
</comment>
<dbReference type="OrthoDB" id="4781at2759"/>
<feature type="active site" description="Nucleophile" evidence="17">
    <location>
        <position position="122"/>
    </location>
</feature>
<dbReference type="SUPFAM" id="SSF49899">
    <property type="entry name" value="Concanavalin A-like lectins/glucanases"/>
    <property type="match status" value="1"/>
</dbReference>
<evidence type="ECO:0000256" key="5">
    <source>
        <dbReference type="ARBA" id="ARBA00022676"/>
    </source>
</evidence>
<keyword evidence="23" id="KW-1185">Reference proteome</keyword>
<evidence type="ECO:0000256" key="15">
    <source>
        <dbReference type="ARBA" id="ARBA00038074"/>
    </source>
</evidence>
<evidence type="ECO:0000256" key="6">
    <source>
        <dbReference type="ARBA" id="ARBA00022679"/>
    </source>
</evidence>
<evidence type="ECO:0000256" key="9">
    <source>
        <dbReference type="ARBA" id="ARBA00023136"/>
    </source>
</evidence>
<evidence type="ECO:0000256" key="17">
    <source>
        <dbReference type="PIRSR" id="PIRSR037299-1"/>
    </source>
</evidence>
<dbReference type="PROSITE" id="PS51762">
    <property type="entry name" value="GH16_2"/>
    <property type="match status" value="1"/>
</dbReference>
<keyword evidence="22" id="KW-0430">Lectin</keyword>
<dbReference type="EMBL" id="ML995833">
    <property type="protein sequence ID" value="KAF2769554.1"/>
    <property type="molecule type" value="Genomic_DNA"/>
</dbReference>
<keyword evidence="4" id="KW-0336">GPI-anchor</keyword>
<dbReference type="Proteomes" id="UP000799436">
    <property type="component" value="Unassembled WGS sequence"/>
</dbReference>
<evidence type="ECO:0000256" key="4">
    <source>
        <dbReference type="ARBA" id="ARBA00022622"/>
    </source>
</evidence>
<evidence type="ECO:0000256" key="1">
    <source>
        <dbReference type="ARBA" id="ARBA00000822"/>
    </source>
</evidence>
<organism evidence="22 23">
    <name type="scientific">Teratosphaeria nubilosa</name>
    <dbReference type="NCBI Taxonomy" id="161662"/>
    <lineage>
        <taxon>Eukaryota</taxon>
        <taxon>Fungi</taxon>
        <taxon>Dikarya</taxon>
        <taxon>Ascomycota</taxon>
        <taxon>Pezizomycotina</taxon>
        <taxon>Dothideomycetes</taxon>
        <taxon>Dothideomycetidae</taxon>
        <taxon>Mycosphaerellales</taxon>
        <taxon>Teratosphaeriaceae</taxon>
        <taxon>Teratosphaeria</taxon>
    </lineage>
</organism>
<evidence type="ECO:0000256" key="10">
    <source>
        <dbReference type="ARBA" id="ARBA00023157"/>
    </source>
</evidence>
<comment type="subcellular location">
    <subcellularLocation>
        <location evidence="2">Cell envelope</location>
    </subcellularLocation>
    <subcellularLocation>
        <location evidence="3">Membrane</location>
        <topology evidence="3">Lipid-anchor</topology>
        <topology evidence="3">GPI-anchor</topology>
    </subcellularLocation>
</comment>
<dbReference type="GO" id="GO:0030246">
    <property type="term" value="F:carbohydrate binding"/>
    <property type="evidence" value="ECO:0007669"/>
    <property type="project" value="UniProtKB-KW"/>
</dbReference>
<feature type="active site" description="Proton donor" evidence="17">
    <location>
        <position position="126"/>
    </location>
</feature>
<evidence type="ECO:0000256" key="2">
    <source>
        <dbReference type="ARBA" id="ARBA00004196"/>
    </source>
</evidence>
<reference evidence="22" key="1">
    <citation type="journal article" date="2020" name="Stud. Mycol.">
        <title>101 Dothideomycetes genomes: a test case for predicting lifestyles and emergence of pathogens.</title>
        <authorList>
            <person name="Haridas S."/>
            <person name="Albert R."/>
            <person name="Binder M."/>
            <person name="Bloem J."/>
            <person name="Labutti K."/>
            <person name="Salamov A."/>
            <person name="Andreopoulos B."/>
            <person name="Baker S."/>
            <person name="Barry K."/>
            <person name="Bills G."/>
            <person name="Bluhm B."/>
            <person name="Cannon C."/>
            <person name="Castanera R."/>
            <person name="Culley D."/>
            <person name="Daum C."/>
            <person name="Ezra D."/>
            <person name="Gonzalez J."/>
            <person name="Henrissat B."/>
            <person name="Kuo A."/>
            <person name="Liang C."/>
            <person name="Lipzen A."/>
            <person name="Lutzoni F."/>
            <person name="Magnuson J."/>
            <person name="Mondo S."/>
            <person name="Nolan M."/>
            <person name="Ohm R."/>
            <person name="Pangilinan J."/>
            <person name="Park H.-J."/>
            <person name="Ramirez L."/>
            <person name="Alfaro M."/>
            <person name="Sun H."/>
            <person name="Tritt A."/>
            <person name="Yoshinaga Y."/>
            <person name="Zwiers L.-H."/>
            <person name="Turgeon B."/>
            <person name="Goodwin S."/>
            <person name="Spatafora J."/>
            <person name="Crous P."/>
            <person name="Grigoriev I."/>
        </authorList>
    </citation>
    <scope>NUCLEOTIDE SEQUENCE</scope>
    <source>
        <strain evidence="22">CBS 116005</strain>
    </source>
</reference>
<dbReference type="Gene3D" id="2.60.120.200">
    <property type="match status" value="1"/>
</dbReference>
<feature type="signal peptide" evidence="20">
    <location>
        <begin position="1"/>
        <end position="20"/>
    </location>
</feature>
<dbReference type="GO" id="GO:0009277">
    <property type="term" value="C:fungal-type cell wall"/>
    <property type="evidence" value="ECO:0007669"/>
    <property type="project" value="TreeGrafter"/>
</dbReference>
<evidence type="ECO:0000256" key="19">
    <source>
        <dbReference type="SAM" id="MobiDB-lite"/>
    </source>
</evidence>
<evidence type="ECO:0000256" key="11">
    <source>
        <dbReference type="ARBA" id="ARBA00023180"/>
    </source>
</evidence>
<protein>
    <recommendedName>
        <fullName evidence="16">Crh-like protein</fullName>
        <ecNumber evidence="16">3.2.-.-</ecNumber>
    </recommendedName>
</protein>
<dbReference type="InterPro" id="IPR000757">
    <property type="entry name" value="Beta-glucanase-like"/>
</dbReference>
<evidence type="ECO:0000256" key="8">
    <source>
        <dbReference type="ARBA" id="ARBA00022801"/>
    </source>
</evidence>
<evidence type="ECO:0000313" key="22">
    <source>
        <dbReference type="EMBL" id="KAF2769554.1"/>
    </source>
</evidence>
<keyword evidence="13" id="KW-0326">Glycosidase</keyword>
<dbReference type="PIRSF" id="PIRSF037299">
    <property type="entry name" value="Glycosidase_CRH1_prd"/>
    <property type="match status" value="1"/>
</dbReference>
<evidence type="ECO:0000256" key="7">
    <source>
        <dbReference type="ARBA" id="ARBA00022729"/>
    </source>
</evidence>
<evidence type="ECO:0000313" key="23">
    <source>
        <dbReference type="Proteomes" id="UP000799436"/>
    </source>
</evidence>
<keyword evidence="10 18" id="KW-1015">Disulfide bond</keyword>
<evidence type="ECO:0000259" key="21">
    <source>
        <dbReference type="PROSITE" id="PS51762"/>
    </source>
</evidence>
<keyword evidence="12" id="KW-0449">Lipoprotein</keyword>
<dbReference type="PROSITE" id="PS51257">
    <property type="entry name" value="PROKAR_LIPOPROTEIN"/>
    <property type="match status" value="1"/>
</dbReference>
<dbReference type="CDD" id="cd02183">
    <property type="entry name" value="GH16_fungal_CRH1_transglycosylase"/>
    <property type="match status" value="1"/>
</dbReference>
<evidence type="ECO:0000256" key="13">
    <source>
        <dbReference type="ARBA" id="ARBA00023295"/>
    </source>
</evidence>
<feature type="region of interest" description="Disordered" evidence="19">
    <location>
        <begin position="276"/>
        <end position="372"/>
    </location>
</feature>
<dbReference type="InterPro" id="IPR017168">
    <property type="entry name" value="CHR-like"/>
</dbReference>
<dbReference type="EC" id="3.2.-.-" evidence="16"/>
<dbReference type="GO" id="GO:0098552">
    <property type="term" value="C:side of membrane"/>
    <property type="evidence" value="ECO:0007669"/>
    <property type="project" value="UniProtKB-KW"/>
</dbReference>
<keyword evidence="6" id="KW-0808">Transferase</keyword>
<feature type="chain" id="PRO_5026060141" description="Crh-like protein" evidence="20">
    <location>
        <begin position="21"/>
        <end position="398"/>
    </location>
</feature>
<dbReference type="AlphaFoldDB" id="A0A6G1LBF5"/>
<keyword evidence="8 16" id="KW-0378">Hydrolase</keyword>
<evidence type="ECO:0000256" key="12">
    <source>
        <dbReference type="ARBA" id="ARBA00023288"/>
    </source>
</evidence>
<dbReference type="PANTHER" id="PTHR10963">
    <property type="entry name" value="GLYCOSYL HYDROLASE-RELATED"/>
    <property type="match status" value="1"/>
</dbReference>
<keyword evidence="7 20" id="KW-0732">Signal</keyword>
<proteinExistence type="inferred from homology"/>
<dbReference type="GO" id="GO:0008843">
    <property type="term" value="F:endochitinase activity"/>
    <property type="evidence" value="ECO:0007669"/>
    <property type="project" value="UniProtKB-EC"/>
</dbReference>
<evidence type="ECO:0000256" key="16">
    <source>
        <dbReference type="PIRNR" id="PIRNR037299"/>
    </source>
</evidence>
<evidence type="ECO:0000256" key="14">
    <source>
        <dbReference type="ARBA" id="ARBA00023316"/>
    </source>
</evidence>
<dbReference type="GO" id="GO:0031505">
    <property type="term" value="P:fungal-type cell wall organization"/>
    <property type="evidence" value="ECO:0007669"/>
    <property type="project" value="TreeGrafter"/>
</dbReference>
<comment type="catalytic activity">
    <reaction evidence="1">
        <text>Random endo-hydrolysis of N-acetyl-beta-D-glucosaminide (1-&gt;4)-beta-linkages in chitin and chitodextrins.</text>
        <dbReference type="EC" id="3.2.1.14"/>
    </reaction>
</comment>
<evidence type="ECO:0000256" key="3">
    <source>
        <dbReference type="ARBA" id="ARBA00004589"/>
    </source>
</evidence>
<dbReference type="Pfam" id="PF00722">
    <property type="entry name" value="Glyco_hydro_16"/>
    <property type="match status" value="1"/>
</dbReference>
<dbReference type="PANTHER" id="PTHR10963:SF68">
    <property type="entry name" value="GLYCOSIDASE CRH1-RELATED"/>
    <property type="match status" value="1"/>
</dbReference>
<dbReference type="GO" id="GO:0016757">
    <property type="term" value="F:glycosyltransferase activity"/>
    <property type="evidence" value="ECO:0007669"/>
    <property type="project" value="UniProtKB-KW"/>
</dbReference>